<evidence type="ECO:0000256" key="7">
    <source>
        <dbReference type="ARBA" id="ARBA00022840"/>
    </source>
</evidence>
<keyword evidence="7" id="KW-0067">ATP-binding</keyword>
<dbReference type="InterPro" id="IPR003439">
    <property type="entry name" value="ABC_transporter-like_ATP-bd"/>
</dbReference>
<dbReference type="GO" id="GO:0090374">
    <property type="term" value="P:oligopeptide export from mitochondrion"/>
    <property type="evidence" value="ECO:0007669"/>
    <property type="project" value="TreeGrafter"/>
</dbReference>
<feature type="region of interest" description="Disordered" evidence="10">
    <location>
        <begin position="1"/>
        <end position="24"/>
    </location>
</feature>
<feature type="domain" description="ABC transporter" evidence="12">
    <location>
        <begin position="377"/>
        <end position="622"/>
    </location>
</feature>
<feature type="transmembrane region" description="Helical" evidence="11">
    <location>
        <begin position="701"/>
        <end position="727"/>
    </location>
</feature>
<keyword evidence="8 11" id="KW-1133">Transmembrane helix</keyword>
<proteinExistence type="inferred from homology"/>
<feature type="transmembrane region" description="Helical" evidence="11">
    <location>
        <begin position="201"/>
        <end position="220"/>
    </location>
</feature>
<feature type="domain" description="ABC transporter" evidence="12">
    <location>
        <begin position="1024"/>
        <end position="1263"/>
    </location>
</feature>
<dbReference type="InterPro" id="IPR017871">
    <property type="entry name" value="ABC_transporter-like_CS"/>
</dbReference>
<dbReference type="SUPFAM" id="SSF52540">
    <property type="entry name" value="P-loop containing nucleoside triphosphate hydrolases"/>
    <property type="match status" value="2"/>
</dbReference>
<feature type="transmembrane region" description="Helical" evidence="11">
    <location>
        <begin position="282"/>
        <end position="301"/>
    </location>
</feature>
<keyword evidence="15" id="KW-1185">Reference proteome</keyword>
<dbReference type="Proteomes" id="UP000596902">
    <property type="component" value="Unassembled WGS sequence"/>
</dbReference>
<keyword evidence="3" id="KW-0813">Transport</keyword>
<protein>
    <submittedName>
        <fullName evidence="14">p-loop containing nucleoside triphosphate hydrolase protein</fullName>
    </submittedName>
</protein>
<evidence type="ECO:0000256" key="5">
    <source>
        <dbReference type="ARBA" id="ARBA00022737"/>
    </source>
</evidence>
<dbReference type="Pfam" id="PF00005">
    <property type="entry name" value="ABC_tran"/>
    <property type="match status" value="2"/>
</dbReference>
<dbReference type="Gene3D" id="3.40.50.300">
    <property type="entry name" value="P-loop containing nucleotide triphosphate hydrolases"/>
    <property type="match status" value="2"/>
</dbReference>
<comment type="subcellular location">
    <subcellularLocation>
        <location evidence="1">Membrane</location>
        <topology evidence="1">Multi-pass membrane protein</topology>
    </subcellularLocation>
</comment>
<reference evidence="14" key="1">
    <citation type="submission" date="2020-01" db="EMBL/GenBank/DDBJ databases">
        <authorList>
            <person name="Feng Z.H.Z."/>
        </authorList>
    </citation>
    <scope>NUCLEOTIDE SEQUENCE</scope>
    <source>
        <strain evidence="14">CBS107.38</strain>
    </source>
</reference>
<dbReference type="CDD" id="cd18578">
    <property type="entry name" value="ABC_6TM_Pgp_ABCB1_D2_like"/>
    <property type="match status" value="1"/>
</dbReference>
<evidence type="ECO:0000313" key="15">
    <source>
        <dbReference type="Proteomes" id="UP000596902"/>
    </source>
</evidence>
<evidence type="ECO:0000256" key="9">
    <source>
        <dbReference type="ARBA" id="ARBA00023136"/>
    </source>
</evidence>
<accession>A0A8H7B3X9</accession>
<dbReference type="GO" id="GO:0005524">
    <property type="term" value="F:ATP binding"/>
    <property type="evidence" value="ECO:0007669"/>
    <property type="project" value="UniProtKB-KW"/>
</dbReference>
<evidence type="ECO:0000259" key="13">
    <source>
        <dbReference type="PROSITE" id="PS50929"/>
    </source>
</evidence>
<dbReference type="PROSITE" id="PS50893">
    <property type="entry name" value="ABC_TRANSPORTER_2"/>
    <property type="match status" value="2"/>
</dbReference>
<evidence type="ECO:0000256" key="10">
    <source>
        <dbReference type="SAM" id="MobiDB-lite"/>
    </source>
</evidence>
<dbReference type="PANTHER" id="PTHR43394:SF11">
    <property type="entry name" value="ATP-BINDING CASSETTE TRANSPORTER"/>
    <property type="match status" value="1"/>
</dbReference>
<dbReference type="Pfam" id="PF00664">
    <property type="entry name" value="ABC_membrane"/>
    <property type="match status" value="2"/>
</dbReference>
<feature type="transmembrane region" description="Helical" evidence="11">
    <location>
        <begin position="959"/>
        <end position="982"/>
    </location>
</feature>
<dbReference type="InterPro" id="IPR039421">
    <property type="entry name" value="Type_1_exporter"/>
</dbReference>
<dbReference type="GeneID" id="62203087"/>
<sequence length="1272" mass="138644">MSEEPKQDAVRNHLSSDTQLPPAEKKTPSAFAAFFRTFTYATSIHYVLLGLSIVAAITAGVAQAMVNVVMGEFVRLLGSVGTEGFSDNYMSAVSTTATFSLYFVYIGIVRLASIYLYGSLMTYVAYHLVRAIQHDYLQAALRQEVGFHDQGVSGSISTQATANGLMIQSGISEKLGLVVQSVTTFVAAFVIAFIAQWKLTLILICIIPASVLLVGGVGTYDTINNREVFKVYSDAASYAENVLSAMRTVKAFNLQTRTLARYKSYLDIALELGNKRSKTSGIIFGGQYFVVFAGMGLAFWQGFSMISRGETDLGTVFTVLFSVIIAASTVMLTGPNFVTFGRAASAAIDLFELIDRKSRIDSLDPSGIEPAALIGEIELESVRFSYPMRPDTMVLRDFSLRIPAGKVTALVGPSGSGKSTIIGLLERWYDPTSGNIKIDGHVTSALNLRWLRTHVRLVHQEPVLFNGTVLENIIHGLVATRWQHEPRQKQIHRAVDAAKLAFAHDFIMQLPNGYDTRVGERGGLLSGGQKQRVAIARSLISDPRILLLDEATSALDPTAETVVQKALDSAAQNRTTIIIAHKLSTICNADNIVVMSKGELVEQGTHAELLNRGGMYAKLVQVQSLLPGQNQLQNIRDTHLEEIEKQDALAQTAVFLDRPDTASPHDHGKVGEKEDSQSSREVGLLRSCWRLARLTPELRRWYILAGATCVVGAAVNPGQALLLAQLVQLMGNDDPTSKANFLALMFLVLSLGCLLCYYTLGWAMNVIANTLSARVRSGMMECLLHQDLGFFDSPENTVGSMTAKLDSHPQAVLELMGINISFSIISIVSVVACCVLSLATSWKVGVVGIFVGLPPLILSGWLRLKLEKRLNTIINTSFSQSASLASEAVLAIRTVSSLAIEEDLLQRYTAALDLAIRGCTPHLFHVMIWFALTQAVEQFVLALGFWWGSKLVTTGEISFYQFMVSFMAIFFSGTSAGTLLSFSGSFTKGHQAANYFFWLSGLQPVITETNDNRSIAPMDSYKAYELNDLRFSYPLVPDSQVLKGVSMTIRRGEFVAFVGASGCGKSTMIALLERFYDPTSGSIIVDSQPLQTMSPSSYRQNLSLVQQEPSLFPGSVRENIMHGADAANVSDAEIEAACRAANVWEFVCSLPEGLETLCGIGGSQFSGGQRQRIAIARALVRQPKVLLLDEATSALDTESERVVQAALMEAACDDRITIAVAHRLSTVRQAHRIFVFSDGHIVEAGTHEELLKENGMYFKMCQAQSLDCGIST</sequence>
<dbReference type="SMART" id="SM00382">
    <property type="entry name" value="AAA"/>
    <property type="match status" value="2"/>
</dbReference>
<dbReference type="FunFam" id="3.40.50.300:FF:000913">
    <property type="entry name" value="ABC multidrug transporter SitT"/>
    <property type="match status" value="1"/>
</dbReference>
<dbReference type="RefSeq" id="XP_038786859.1">
    <property type="nucleotide sequence ID" value="XM_038929909.1"/>
</dbReference>
<keyword evidence="5" id="KW-0677">Repeat</keyword>
<comment type="caution">
    <text evidence="14">The sequence shown here is derived from an EMBL/GenBank/DDBJ whole genome shotgun (WGS) entry which is preliminary data.</text>
</comment>
<dbReference type="InterPro" id="IPR003593">
    <property type="entry name" value="AAA+_ATPase"/>
</dbReference>
<dbReference type="CDD" id="cd03249">
    <property type="entry name" value="ABC_MTABC3_MDL1_MDL2"/>
    <property type="match status" value="1"/>
</dbReference>
<dbReference type="CDD" id="cd18577">
    <property type="entry name" value="ABC_6TM_Pgp_ABCB1_D1_like"/>
    <property type="match status" value="1"/>
</dbReference>
<keyword evidence="14" id="KW-0378">Hydrolase</keyword>
<organism evidence="14 15">
    <name type="scientific">Alternaria burnsii</name>
    <dbReference type="NCBI Taxonomy" id="1187904"/>
    <lineage>
        <taxon>Eukaryota</taxon>
        <taxon>Fungi</taxon>
        <taxon>Dikarya</taxon>
        <taxon>Ascomycota</taxon>
        <taxon>Pezizomycotina</taxon>
        <taxon>Dothideomycetes</taxon>
        <taxon>Pleosporomycetidae</taxon>
        <taxon>Pleosporales</taxon>
        <taxon>Pleosporineae</taxon>
        <taxon>Pleosporaceae</taxon>
        <taxon>Alternaria</taxon>
        <taxon>Alternaria sect. Alternaria</taxon>
    </lineage>
</organism>
<dbReference type="InterPro" id="IPR036640">
    <property type="entry name" value="ABC1_TM_sf"/>
</dbReference>
<dbReference type="GO" id="GO:0016887">
    <property type="term" value="F:ATP hydrolysis activity"/>
    <property type="evidence" value="ECO:0007669"/>
    <property type="project" value="InterPro"/>
</dbReference>
<feature type="transmembrane region" description="Helical" evidence="11">
    <location>
        <begin position="175"/>
        <end position="195"/>
    </location>
</feature>
<dbReference type="GO" id="GO:0005743">
    <property type="term" value="C:mitochondrial inner membrane"/>
    <property type="evidence" value="ECO:0007669"/>
    <property type="project" value="TreeGrafter"/>
</dbReference>
<dbReference type="SUPFAM" id="SSF90123">
    <property type="entry name" value="ABC transporter transmembrane region"/>
    <property type="match status" value="2"/>
</dbReference>
<dbReference type="Gene3D" id="1.20.1560.10">
    <property type="entry name" value="ABC transporter type 1, transmembrane domain"/>
    <property type="match status" value="3"/>
</dbReference>
<feature type="transmembrane region" description="Helical" evidence="11">
    <location>
        <begin position="313"/>
        <end position="332"/>
    </location>
</feature>
<feature type="transmembrane region" description="Helical" evidence="11">
    <location>
        <begin position="926"/>
        <end position="947"/>
    </location>
</feature>
<feature type="compositionally biased region" description="Basic and acidic residues" evidence="10">
    <location>
        <begin position="1"/>
        <end position="11"/>
    </location>
</feature>
<evidence type="ECO:0000259" key="12">
    <source>
        <dbReference type="PROSITE" id="PS50893"/>
    </source>
</evidence>
<keyword evidence="4 11" id="KW-0812">Transmembrane</keyword>
<feature type="domain" description="ABC transmembrane type-1" evidence="13">
    <location>
        <begin position="703"/>
        <end position="988"/>
    </location>
</feature>
<feature type="transmembrane region" description="Helical" evidence="11">
    <location>
        <begin position="739"/>
        <end position="760"/>
    </location>
</feature>
<dbReference type="EMBL" id="JAAABM010000006">
    <property type="protein sequence ID" value="KAF7676650.1"/>
    <property type="molecule type" value="Genomic_DNA"/>
</dbReference>
<dbReference type="PROSITE" id="PS00211">
    <property type="entry name" value="ABC_TRANSPORTER_1"/>
    <property type="match status" value="2"/>
</dbReference>
<evidence type="ECO:0000256" key="3">
    <source>
        <dbReference type="ARBA" id="ARBA00022448"/>
    </source>
</evidence>
<dbReference type="PROSITE" id="PS50929">
    <property type="entry name" value="ABC_TM1F"/>
    <property type="match status" value="2"/>
</dbReference>
<dbReference type="FunFam" id="1.20.1560.10:FF:000057">
    <property type="entry name" value="ABC multidrug transporter SitT"/>
    <property type="match status" value="1"/>
</dbReference>
<name>A0A8H7B3X9_9PLEO</name>
<comment type="similarity">
    <text evidence="2">Belongs to the ABC transporter superfamily. ABCB family. Multidrug resistance exporter (TC 3.A.1.201) subfamily.</text>
</comment>
<feature type="domain" description="ABC transmembrane type-1" evidence="13">
    <location>
        <begin position="51"/>
        <end position="342"/>
    </location>
</feature>
<dbReference type="InterPro" id="IPR027417">
    <property type="entry name" value="P-loop_NTPase"/>
</dbReference>
<dbReference type="PANTHER" id="PTHR43394">
    <property type="entry name" value="ATP-DEPENDENT PERMEASE MDL1, MITOCHONDRIAL"/>
    <property type="match status" value="1"/>
</dbReference>
<reference evidence="14" key="2">
    <citation type="submission" date="2020-08" db="EMBL/GenBank/DDBJ databases">
        <title>Draft Genome Sequence of Cumin Blight Pathogen Alternaria burnsii.</title>
        <authorList>
            <person name="Feng Z."/>
        </authorList>
    </citation>
    <scope>NUCLEOTIDE SEQUENCE</scope>
    <source>
        <strain evidence="14">CBS107.38</strain>
    </source>
</reference>
<dbReference type="FunFam" id="3.40.50.300:FF:000251">
    <property type="entry name" value="ABC transporter B family member 19"/>
    <property type="match status" value="1"/>
</dbReference>
<evidence type="ECO:0000256" key="11">
    <source>
        <dbReference type="SAM" id="Phobius"/>
    </source>
</evidence>
<feature type="transmembrane region" description="Helical" evidence="11">
    <location>
        <begin position="44"/>
        <end position="69"/>
    </location>
</feature>
<keyword evidence="9 11" id="KW-0472">Membrane</keyword>
<keyword evidence="6" id="KW-0547">Nucleotide-binding</keyword>
<evidence type="ECO:0000313" key="14">
    <source>
        <dbReference type="EMBL" id="KAF7676650.1"/>
    </source>
</evidence>
<evidence type="ECO:0000256" key="2">
    <source>
        <dbReference type="ARBA" id="ARBA00007577"/>
    </source>
</evidence>
<feature type="transmembrane region" description="Helical" evidence="11">
    <location>
        <begin position="811"/>
        <end position="838"/>
    </location>
</feature>
<feature type="transmembrane region" description="Helical" evidence="11">
    <location>
        <begin position="844"/>
        <end position="864"/>
    </location>
</feature>
<dbReference type="AlphaFoldDB" id="A0A8H7B3X9"/>
<evidence type="ECO:0000256" key="8">
    <source>
        <dbReference type="ARBA" id="ARBA00022989"/>
    </source>
</evidence>
<gene>
    <name evidence="14" type="ORF">GT037_004862</name>
</gene>
<evidence type="ECO:0000256" key="1">
    <source>
        <dbReference type="ARBA" id="ARBA00004141"/>
    </source>
</evidence>
<evidence type="ECO:0000256" key="4">
    <source>
        <dbReference type="ARBA" id="ARBA00022692"/>
    </source>
</evidence>
<evidence type="ECO:0000256" key="6">
    <source>
        <dbReference type="ARBA" id="ARBA00022741"/>
    </source>
</evidence>
<dbReference type="GO" id="GO:0015421">
    <property type="term" value="F:ABC-type oligopeptide transporter activity"/>
    <property type="evidence" value="ECO:0007669"/>
    <property type="project" value="TreeGrafter"/>
</dbReference>
<dbReference type="InterPro" id="IPR011527">
    <property type="entry name" value="ABC1_TM_dom"/>
</dbReference>